<dbReference type="GO" id="GO:0004674">
    <property type="term" value="F:protein serine/threonine kinase activity"/>
    <property type="evidence" value="ECO:0007669"/>
    <property type="project" value="UniProtKB-EC"/>
</dbReference>
<dbReference type="Proteomes" id="UP001596957">
    <property type="component" value="Unassembled WGS sequence"/>
</dbReference>
<dbReference type="PROSITE" id="PS00108">
    <property type="entry name" value="PROTEIN_KINASE_ST"/>
    <property type="match status" value="1"/>
</dbReference>
<evidence type="ECO:0000256" key="3">
    <source>
        <dbReference type="ARBA" id="ARBA00022777"/>
    </source>
</evidence>
<evidence type="ECO:0000256" key="1">
    <source>
        <dbReference type="ARBA" id="ARBA00022679"/>
    </source>
</evidence>
<feature type="compositionally biased region" description="Low complexity" evidence="6">
    <location>
        <begin position="429"/>
        <end position="448"/>
    </location>
</feature>
<feature type="compositionally biased region" description="Pro residues" evidence="6">
    <location>
        <begin position="356"/>
        <end position="365"/>
    </location>
</feature>
<dbReference type="CDD" id="cd14014">
    <property type="entry name" value="STKc_PknB_like"/>
    <property type="match status" value="1"/>
</dbReference>
<dbReference type="PANTHER" id="PTHR43289:SF34">
    <property type="entry name" value="SERINE_THREONINE-PROTEIN KINASE YBDM-RELATED"/>
    <property type="match status" value="1"/>
</dbReference>
<dbReference type="InterPro" id="IPR017441">
    <property type="entry name" value="Protein_kinase_ATP_BS"/>
</dbReference>
<keyword evidence="4 5" id="KW-0067">ATP-binding</keyword>
<evidence type="ECO:0000259" key="7">
    <source>
        <dbReference type="PROSITE" id="PS50011"/>
    </source>
</evidence>
<dbReference type="EC" id="2.7.11.1" evidence="8"/>
<evidence type="ECO:0000313" key="8">
    <source>
        <dbReference type="EMBL" id="MFD0282165.1"/>
    </source>
</evidence>
<dbReference type="InterPro" id="IPR008271">
    <property type="entry name" value="Ser/Thr_kinase_AS"/>
</dbReference>
<accession>A0ABW2VG68</accession>
<keyword evidence="1 8" id="KW-0808">Transferase</keyword>
<feature type="compositionally biased region" description="Polar residues" evidence="6">
    <location>
        <begin position="417"/>
        <end position="426"/>
    </location>
</feature>
<evidence type="ECO:0000256" key="4">
    <source>
        <dbReference type="ARBA" id="ARBA00022840"/>
    </source>
</evidence>
<organism evidence="8 9">
    <name type="scientific">Streptomyces lutosisoli</name>
    <dbReference type="NCBI Taxonomy" id="2665721"/>
    <lineage>
        <taxon>Bacteria</taxon>
        <taxon>Bacillati</taxon>
        <taxon>Actinomycetota</taxon>
        <taxon>Actinomycetes</taxon>
        <taxon>Kitasatosporales</taxon>
        <taxon>Streptomycetaceae</taxon>
        <taxon>Streptomyces</taxon>
    </lineage>
</organism>
<evidence type="ECO:0000256" key="2">
    <source>
        <dbReference type="ARBA" id="ARBA00022741"/>
    </source>
</evidence>
<name>A0ABW2VG68_9ACTN</name>
<dbReference type="Gene3D" id="3.30.200.20">
    <property type="entry name" value="Phosphorylase Kinase, domain 1"/>
    <property type="match status" value="1"/>
</dbReference>
<dbReference type="InterPro" id="IPR000719">
    <property type="entry name" value="Prot_kinase_dom"/>
</dbReference>
<keyword evidence="9" id="KW-1185">Reference proteome</keyword>
<dbReference type="PROSITE" id="PS00107">
    <property type="entry name" value="PROTEIN_KINASE_ATP"/>
    <property type="match status" value="1"/>
</dbReference>
<feature type="region of interest" description="Disordered" evidence="6">
    <location>
        <begin position="409"/>
        <end position="454"/>
    </location>
</feature>
<dbReference type="RefSeq" id="WP_381246808.1">
    <property type="nucleotide sequence ID" value="NZ_JBHTBI010000001.1"/>
</dbReference>
<feature type="region of interest" description="Disordered" evidence="6">
    <location>
        <begin position="308"/>
        <end position="376"/>
    </location>
</feature>
<dbReference type="EMBL" id="JBHTEC010000001">
    <property type="protein sequence ID" value="MFD0282165.1"/>
    <property type="molecule type" value="Genomic_DNA"/>
</dbReference>
<reference evidence="9" key="1">
    <citation type="journal article" date="2019" name="Int. J. Syst. Evol. Microbiol.">
        <title>The Global Catalogue of Microorganisms (GCM) 10K type strain sequencing project: providing services to taxonomists for standard genome sequencing and annotation.</title>
        <authorList>
            <consortium name="The Broad Institute Genomics Platform"/>
            <consortium name="The Broad Institute Genome Sequencing Center for Infectious Disease"/>
            <person name="Wu L."/>
            <person name="Ma J."/>
        </authorList>
    </citation>
    <scope>NUCLEOTIDE SEQUENCE [LARGE SCALE GENOMIC DNA]</scope>
    <source>
        <strain evidence="9">CGMCC 4.7198</strain>
    </source>
</reference>
<dbReference type="InterPro" id="IPR011009">
    <property type="entry name" value="Kinase-like_dom_sf"/>
</dbReference>
<feature type="compositionally biased region" description="Low complexity" evidence="6">
    <location>
        <begin position="322"/>
        <end position="342"/>
    </location>
</feature>
<dbReference type="Pfam" id="PF00069">
    <property type="entry name" value="Pkinase"/>
    <property type="match status" value="1"/>
</dbReference>
<evidence type="ECO:0000256" key="5">
    <source>
        <dbReference type="PROSITE-ProRule" id="PRU10141"/>
    </source>
</evidence>
<dbReference type="SMART" id="SM00220">
    <property type="entry name" value="S_TKc"/>
    <property type="match status" value="1"/>
</dbReference>
<evidence type="ECO:0000256" key="6">
    <source>
        <dbReference type="SAM" id="MobiDB-lite"/>
    </source>
</evidence>
<proteinExistence type="predicted"/>
<dbReference type="PROSITE" id="PS50011">
    <property type="entry name" value="PROTEIN_KINASE_DOM"/>
    <property type="match status" value="1"/>
</dbReference>
<comment type="caution">
    <text evidence="8">The sequence shown here is derived from an EMBL/GenBank/DDBJ whole genome shotgun (WGS) entry which is preliminary data.</text>
</comment>
<keyword evidence="2 5" id="KW-0547">Nucleotide-binding</keyword>
<dbReference type="Gene3D" id="1.10.510.10">
    <property type="entry name" value="Transferase(Phosphotransferase) domain 1"/>
    <property type="match status" value="1"/>
</dbReference>
<feature type="domain" description="Protein kinase" evidence="7">
    <location>
        <begin position="15"/>
        <end position="267"/>
    </location>
</feature>
<gene>
    <name evidence="8" type="ORF">ACFQZP_10785</name>
</gene>
<evidence type="ECO:0000313" key="9">
    <source>
        <dbReference type="Proteomes" id="UP001596957"/>
    </source>
</evidence>
<protein>
    <submittedName>
        <fullName evidence="8">Serine/threonine-protein kinase</fullName>
        <ecNumber evidence="8">2.7.11.1</ecNumber>
    </submittedName>
</protein>
<sequence length="618" mass="64596">MEALAPEDAREIAGYRLRARLGEGGMGMVHLSHTRGGQPVALKVVRREYAQDPEFRRRFTQEVTAARRVQGPYTAPVLDSFTDGPEPWLAVSYVPGPSLSSAVYQHGVLPVRTVLQLTAGIAESLQTIHAAGIVHRDLKPSNVLLASDGPRVIDFGIARAADTTALTGTDVRLGTPAYMAPEQAMGGEVAPALDVFALGLIMYFAATGRHPFGDGSSHALLYRIVSNEPDLTACPEELRGIVNACLAKDPAARPAPAQIIEACNTLAGTEGLVRHEGWWLPPAVAQQIAQQEQTMRLHSAPAAAVPAPASAVPQMPPVPTQPGLAPDAAFAAAAPTRPAHSPSDGFMGSAPAAPSYAPPPTPPSTPSTDTAAPGAKRRRTPLIAAVAVVGVLAVGGGSFAAYQLLGGDADKGKDTTASDGTKSSVQGDAGPSAGATGEASAGATSTDAPKTEAGWQISVRDKSLVLRAPKYYANAKDIGSGTMCQPSDVTTMDINDLTVDTNQLSLPDSGRWLTYTDCPDPIKENGIRLADDGGAYSTITERRPTPTACRDAAREATLPNPIPVSKIRDDSLLKVGTGLCIESSDGPVTQLWITKINKDPENDNLSTYVVTATQWKPE</sequence>
<keyword evidence="3 8" id="KW-0418">Kinase</keyword>
<dbReference type="PANTHER" id="PTHR43289">
    <property type="entry name" value="MITOGEN-ACTIVATED PROTEIN KINASE KINASE KINASE 20-RELATED"/>
    <property type="match status" value="1"/>
</dbReference>
<feature type="binding site" evidence="5">
    <location>
        <position position="43"/>
    </location>
    <ligand>
        <name>ATP</name>
        <dbReference type="ChEBI" id="CHEBI:30616"/>
    </ligand>
</feature>
<dbReference type="SUPFAM" id="SSF56112">
    <property type="entry name" value="Protein kinase-like (PK-like)"/>
    <property type="match status" value="1"/>
</dbReference>